<reference evidence="1 2" key="1">
    <citation type="submission" date="2017-02" db="EMBL/GenBank/DDBJ databases">
        <title>Genomes of Trichoderma spp. with biocontrol activity.</title>
        <authorList>
            <person name="Gardiner D."/>
            <person name="Kazan K."/>
            <person name="Vos C."/>
            <person name="Harvey P."/>
        </authorList>
    </citation>
    <scope>NUCLEOTIDE SEQUENCE [LARGE SCALE GENOMIC DNA]</scope>
    <source>
        <strain evidence="1 2">Tr1</strain>
    </source>
</reference>
<dbReference type="OrthoDB" id="19714at2759"/>
<gene>
    <name evidence="1" type="ORF">THARTR1_06167</name>
</gene>
<accession>A0A2K0U6R2</accession>
<dbReference type="EMBL" id="MTYI01000080">
    <property type="protein sequence ID" value="PNP53473.1"/>
    <property type="molecule type" value="Genomic_DNA"/>
</dbReference>
<proteinExistence type="predicted"/>
<evidence type="ECO:0000313" key="1">
    <source>
        <dbReference type="EMBL" id="PNP53473.1"/>
    </source>
</evidence>
<name>A0A2K0U6R2_TRIHA</name>
<comment type="caution">
    <text evidence="1">The sequence shown here is derived from an EMBL/GenBank/DDBJ whole genome shotgun (WGS) entry which is preliminary data.</text>
</comment>
<sequence length="128" mass="13843">MQLPHDLDSFSALHIIPKLSSKANHESESIMLPTTIRSPPAEADYTPLVEYQSQTPESFTDGKPILHYHLAGAKATIPRSQCGSLAVFPQDTAAAPNDSSDGEAAEELVEQTVDVFATSECVLPYLFV</sequence>
<dbReference type="Proteomes" id="UP000236290">
    <property type="component" value="Unassembled WGS sequence"/>
</dbReference>
<organism evidence="1 2">
    <name type="scientific">Trichoderma harzianum</name>
    <name type="common">Hypocrea lixii</name>
    <dbReference type="NCBI Taxonomy" id="5544"/>
    <lineage>
        <taxon>Eukaryota</taxon>
        <taxon>Fungi</taxon>
        <taxon>Dikarya</taxon>
        <taxon>Ascomycota</taxon>
        <taxon>Pezizomycotina</taxon>
        <taxon>Sordariomycetes</taxon>
        <taxon>Hypocreomycetidae</taxon>
        <taxon>Hypocreales</taxon>
        <taxon>Hypocreaceae</taxon>
        <taxon>Trichoderma</taxon>
    </lineage>
</organism>
<evidence type="ECO:0000313" key="2">
    <source>
        <dbReference type="Proteomes" id="UP000236290"/>
    </source>
</evidence>
<dbReference type="AlphaFoldDB" id="A0A2K0U6R2"/>
<protein>
    <submittedName>
        <fullName evidence="1">Uncharacterized protein</fullName>
    </submittedName>
</protein>